<reference evidence="4 5" key="1">
    <citation type="submission" date="2024-05" db="EMBL/GenBank/DDBJ databases">
        <authorList>
            <person name="Liu Q."/>
            <person name="Xin Y.-H."/>
        </authorList>
    </citation>
    <scope>NUCLEOTIDE SEQUENCE [LARGE SCALE GENOMIC DNA]</scope>
    <source>
        <strain evidence="4 5">CGMCC 1.10181</strain>
    </source>
</reference>
<keyword evidence="3" id="KW-0175">Coiled coil</keyword>
<dbReference type="Proteomes" id="UP001419910">
    <property type="component" value="Unassembled WGS sequence"/>
</dbReference>
<proteinExistence type="inferred from homology"/>
<evidence type="ECO:0000256" key="2">
    <source>
        <dbReference type="RuleBase" id="RU362097"/>
    </source>
</evidence>
<dbReference type="EMBL" id="JBDIME010000008">
    <property type="protein sequence ID" value="MEN2790318.1"/>
    <property type="molecule type" value="Genomic_DNA"/>
</dbReference>
<evidence type="ECO:0000313" key="5">
    <source>
        <dbReference type="Proteomes" id="UP001419910"/>
    </source>
</evidence>
<evidence type="ECO:0000256" key="1">
    <source>
        <dbReference type="ARBA" id="ARBA00007613"/>
    </source>
</evidence>
<keyword evidence="2" id="KW-1134">Transmembrane beta strand</keyword>
<keyword evidence="2" id="KW-0472">Membrane</keyword>
<dbReference type="Gene3D" id="1.20.1600.10">
    <property type="entry name" value="Outer membrane efflux proteins (OEP)"/>
    <property type="match status" value="1"/>
</dbReference>
<organism evidence="4 5">
    <name type="scientific">Sphingomonas oligophenolica</name>
    <dbReference type="NCBI Taxonomy" id="301154"/>
    <lineage>
        <taxon>Bacteria</taxon>
        <taxon>Pseudomonadati</taxon>
        <taxon>Pseudomonadota</taxon>
        <taxon>Alphaproteobacteria</taxon>
        <taxon>Sphingomonadales</taxon>
        <taxon>Sphingomonadaceae</taxon>
        <taxon>Sphingomonas</taxon>
    </lineage>
</organism>
<dbReference type="PROSITE" id="PS51257">
    <property type="entry name" value="PROKAR_LIPOPROTEIN"/>
    <property type="match status" value="1"/>
</dbReference>
<dbReference type="NCBIfam" id="TIGR01845">
    <property type="entry name" value="outer_NodT"/>
    <property type="match status" value="1"/>
</dbReference>
<protein>
    <submittedName>
        <fullName evidence="4">Efflux transporter outer membrane subunit</fullName>
    </submittedName>
</protein>
<feature type="coiled-coil region" evidence="3">
    <location>
        <begin position="66"/>
        <end position="93"/>
    </location>
</feature>
<dbReference type="SUPFAM" id="SSF56954">
    <property type="entry name" value="Outer membrane efflux proteins (OEP)"/>
    <property type="match status" value="1"/>
</dbReference>
<dbReference type="PANTHER" id="PTHR30203">
    <property type="entry name" value="OUTER MEMBRANE CATION EFFLUX PROTEIN"/>
    <property type="match status" value="1"/>
</dbReference>
<dbReference type="Gene3D" id="2.20.200.10">
    <property type="entry name" value="Outer membrane efflux proteins (OEP)"/>
    <property type="match status" value="1"/>
</dbReference>
<name>A0ABU9Y3D9_9SPHN</name>
<dbReference type="PANTHER" id="PTHR30203:SF33">
    <property type="entry name" value="BLR4455 PROTEIN"/>
    <property type="match status" value="1"/>
</dbReference>
<dbReference type="RefSeq" id="WP_343889002.1">
    <property type="nucleotide sequence ID" value="NZ_BAAAEH010000016.1"/>
</dbReference>
<comment type="similarity">
    <text evidence="1 2">Belongs to the outer membrane factor (OMF) (TC 1.B.17) family.</text>
</comment>
<sequence>MKRFFLLAPLTLAACNLGPRHPQTAISLPPPVAESAIGPASGPAQRIEPGARVRADWWRAFGSDALDELVDRALRTNNDLASAEASLRQAREQSAVAAGSALPQVDASYQTQRLRASKTLANPLPDPNIYLYTLHTAQLTVSYPLDVFGQGRSRIASARAAAEVARYRLLAARNTVVANLVGAVITQASLAAQIDAARAGIESNADLLALLRRRQALGDIGAVDVAAQQTLLATAEGALPPLLRQREHQLGLIATLTGTAPGGAPPRLPTLADLKLPQRLPVALPSAIIDNRPDVRAAEAQMRGAAADVGTAIAARLPSFSLGATLGGQATRISDLFASGNPFWSLLGGVTQPLFHGGALRHQQRAAEAALDGAEAQYRSTAIQAFADVSDAMAGLKTDGDAVDAALRADEAATQNLRFSRRQLELGGVGTLGLLNASAAAAQASLQLIQAQSARLSDTIALFQALGGGVLSQSGEE</sequence>
<dbReference type="Pfam" id="PF02321">
    <property type="entry name" value="OEP"/>
    <property type="match status" value="2"/>
</dbReference>
<comment type="subcellular location">
    <subcellularLocation>
        <location evidence="2">Cell membrane</location>
        <topology evidence="2">Lipid-anchor</topology>
    </subcellularLocation>
</comment>
<evidence type="ECO:0000313" key="4">
    <source>
        <dbReference type="EMBL" id="MEN2790318.1"/>
    </source>
</evidence>
<dbReference type="InterPro" id="IPR010131">
    <property type="entry name" value="MdtP/NodT-like"/>
</dbReference>
<keyword evidence="2" id="KW-0564">Palmitate</keyword>
<accession>A0ABU9Y3D9</accession>
<evidence type="ECO:0000256" key="3">
    <source>
        <dbReference type="SAM" id="Coils"/>
    </source>
</evidence>
<comment type="caution">
    <text evidence="4">The sequence shown here is derived from an EMBL/GenBank/DDBJ whole genome shotgun (WGS) entry which is preliminary data.</text>
</comment>
<keyword evidence="2" id="KW-0812">Transmembrane</keyword>
<dbReference type="InterPro" id="IPR003423">
    <property type="entry name" value="OMP_efflux"/>
</dbReference>
<keyword evidence="2" id="KW-0449">Lipoprotein</keyword>
<gene>
    <name evidence="4" type="ORF">ABC974_11825</name>
</gene>
<keyword evidence="5" id="KW-1185">Reference proteome</keyword>